<evidence type="ECO:0000256" key="1">
    <source>
        <dbReference type="SAM" id="MobiDB-lite"/>
    </source>
</evidence>
<sequence>MRILEGYRSLTPSGPCPLTDEFQPILAEVDKTKKGGRGLKKAAKKETAKEGPFDAVKPPSKKRKAPAASTAAPKRRKQPSKRRKSPTPTSSQKDEPVRTEEQDYVHIEEVEQVHNEPPVRSEAPSPNREIPPPLNDYVHSPPPSPKTTTSIPITITPPPPPISSQPPTTILVSIHIFTKSTISTHASVAPISSVNVFDMGANTSGFSSHVTPPISPIRSNNPEMIFEHDEDDDLDGFAYNEVSTMKGELKSLHEQIDQLILASKVSISDAYSKVVVKSILERVTKEHTSNVSTLSKVVFDSSDVCNTMTKKFDKLIADTIEFMEDYKNTYNANTVTTNQAIQNVSTMFQTEKANSSDHDAFQSSIALKITKLQDDLAAENKIMDALAIKESCVFDVTGLLSDIIETRNHMISLTVKRHLADKLRPVFAILHRLEDDVLSKTRGRKENIFKVQTNENPKAPIKPPVIKQQLKRKEKLYNKESIIYDSEDEEPDEAKLKRAEKEAQATLKSKMLLFPKWTLKRIQNQVVDIPSQHLLDPIASFGIQNIQDSQLDLPITPKAFRFRAFIKVANVPFTDNTADQLLFTFYLKCFTDVITSYIQVCKLPLSFIPKVFEVHKRIKN</sequence>
<feature type="compositionally biased region" description="Basic and acidic residues" evidence="1">
    <location>
        <begin position="92"/>
        <end position="119"/>
    </location>
</feature>
<feature type="region of interest" description="Disordered" evidence="1">
    <location>
        <begin position="29"/>
        <end position="148"/>
    </location>
</feature>
<accession>A0A9R1VWL4</accession>
<dbReference type="EMBL" id="NBSK02000004">
    <property type="protein sequence ID" value="KAJ0211838.1"/>
    <property type="molecule type" value="Genomic_DNA"/>
</dbReference>
<evidence type="ECO:0000313" key="3">
    <source>
        <dbReference type="Proteomes" id="UP000235145"/>
    </source>
</evidence>
<name>A0A9R1VWL4_LACSA</name>
<protein>
    <submittedName>
        <fullName evidence="2">Uncharacterized protein</fullName>
    </submittedName>
</protein>
<feature type="compositionally biased region" description="Basic residues" evidence="1">
    <location>
        <begin position="73"/>
        <end position="85"/>
    </location>
</feature>
<reference evidence="2 3" key="1">
    <citation type="journal article" date="2017" name="Nat. Commun.">
        <title>Genome assembly with in vitro proximity ligation data and whole-genome triplication in lettuce.</title>
        <authorList>
            <person name="Reyes-Chin-Wo S."/>
            <person name="Wang Z."/>
            <person name="Yang X."/>
            <person name="Kozik A."/>
            <person name="Arikit S."/>
            <person name="Song C."/>
            <person name="Xia L."/>
            <person name="Froenicke L."/>
            <person name="Lavelle D.O."/>
            <person name="Truco M.J."/>
            <person name="Xia R."/>
            <person name="Zhu S."/>
            <person name="Xu C."/>
            <person name="Xu H."/>
            <person name="Xu X."/>
            <person name="Cox K."/>
            <person name="Korf I."/>
            <person name="Meyers B.C."/>
            <person name="Michelmore R.W."/>
        </authorList>
    </citation>
    <scope>NUCLEOTIDE SEQUENCE [LARGE SCALE GENOMIC DNA]</scope>
    <source>
        <strain evidence="3">cv. Salinas</strain>
        <tissue evidence="2">Seedlings</tissue>
    </source>
</reference>
<feature type="region of interest" description="Disordered" evidence="1">
    <location>
        <begin position="1"/>
        <end position="20"/>
    </location>
</feature>
<evidence type="ECO:0000313" key="2">
    <source>
        <dbReference type="EMBL" id="KAJ0211838.1"/>
    </source>
</evidence>
<dbReference type="Proteomes" id="UP000235145">
    <property type="component" value="Unassembled WGS sequence"/>
</dbReference>
<organism evidence="2 3">
    <name type="scientific">Lactuca sativa</name>
    <name type="common">Garden lettuce</name>
    <dbReference type="NCBI Taxonomy" id="4236"/>
    <lineage>
        <taxon>Eukaryota</taxon>
        <taxon>Viridiplantae</taxon>
        <taxon>Streptophyta</taxon>
        <taxon>Embryophyta</taxon>
        <taxon>Tracheophyta</taxon>
        <taxon>Spermatophyta</taxon>
        <taxon>Magnoliopsida</taxon>
        <taxon>eudicotyledons</taxon>
        <taxon>Gunneridae</taxon>
        <taxon>Pentapetalae</taxon>
        <taxon>asterids</taxon>
        <taxon>campanulids</taxon>
        <taxon>Asterales</taxon>
        <taxon>Asteraceae</taxon>
        <taxon>Cichorioideae</taxon>
        <taxon>Cichorieae</taxon>
        <taxon>Lactucinae</taxon>
        <taxon>Lactuca</taxon>
    </lineage>
</organism>
<keyword evidence="3" id="KW-1185">Reference proteome</keyword>
<proteinExistence type="predicted"/>
<feature type="compositionally biased region" description="Pro residues" evidence="1">
    <location>
        <begin position="129"/>
        <end position="145"/>
    </location>
</feature>
<dbReference type="AlphaFoldDB" id="A0A9R1VWL4"/>
<gene>
    <name evidence="2" type="ORF">LSAT_V11C400209640</name>
</gene>
<feature type="compositionally biased region" description="Basic residues" evidence="1">
    <location>
        <begin position="34"/>
        <end position="43"/>
    </location>
</feature>
<comment type="caution">
    <text evidence="2">The sequence shown here is derived from an EMBL/GenBank/DDBJ whole genome shotgun (WGS) entry which is preliminary data.</text>
</comment>